<dbReference type="InterPro" id="IPR029058">
    <property type="entry name" value="AB_hydrolase_fold"/>
</dbReference>
<sequence length="318" mass="35020">MSAPHERTTAEVNGIKLSYLSQGSGPLVIFMHGFPDLAFSWRHQMAVVSEAGYRAIAPDMRGYGDTDAPADPGMYSQFHIAGDITALMDQLGERQAVLVGHDMGANLAWAMATFVPERVRGVAVLSIPHKPRGAAPPVAAAPPRFYQKLFQTEPEEIDLHQKVHTFLPGIFDRLSGSSELGAPPSLIVPEGMHFSDLFTPPKAAPAWLGDDELATYISTFERTGFRGPLNWYRNIDTNWQTFAPWASQQVRVPAAFIIGTDDVAWALFKNNGVIDSQPERVPLLLDMRVLEGVGHWIAQERPEEVNDLLLNLLAKLDA</sequence>
<dbReference type="PRINTS" id="PR00412">
    <property type="entry name" value="EPOXHYDRLASE"/>
</dbReference>
<evidence type="ECO:0000313" key="3">
    <source>
        <dbReference type="EMBL" id="GAA4728673.1"/>
    </source>
</evidence>
<reference evidence="4" key="1">
    <citation type="journal article" date="2019" name="Int. J. Syst. Evol. Microbiol.">
        <title>The Global Catalogue of Microorganisms (GCM) 10K type strain sequencing project: providing services to taxonomists for standard genome sequencing and annotation.</title>
        <authorList>
            <consortium name="The Broad Institute Genomics Platform"/>
            <consortium name="The Broad Institute Genome Sequencing Center for Infectious Disease"/>
            <person name="Wu L."/>
            <person name="Ma J."/>
        </authorList>
    </citation>
    <scope>NUCLEOTIDE SEQUENCE [LARGE SCALE GENOMIC DNA]</scope>
    <source>
        <strain evidence="4">JCM 18532</strain>
    </source>
</reference>
<dbReference type="EMBL" id="BAABKN010000006">
    <property type="protein sequence ID" value="GAA4728673.1"/>
    <property type="molecule type" value="Genomic_DNA"/>
</dbReference>
<protein>
    <submittedName>
        <fullName evidence="3">Alpha/beta hydrolase</fullName>
    </submittedName>
</protein>
<evidence type="ECO:0000259" key="2">
    <source>
        <dbReference type="Pfam" id="PF00561"/>
    </source>
</evidence>
<keyword evidence="4" id="KW-1185">Reference proteome</keyword>
<keyword evidence="1 3" id="KW-0378">Hydrolase</keyword>
<feature type="domain" description="AB hydrolase-1" evidence="2">
    <location>
        <begin position="26"/>
        <end position="297"/>
    </location>
</feature>
<gene>
    <name evidence="3" type="ORF">GCM10023350_09790</name>
</gene>
<comment type="caution">
    <text evidence="3">The sequence shown here is derived from an EMBL/GenBank/DDBJ whole genome shotgun (WGS) entry which is preliminary data.</text>
</comment>
<dbReference type="Pfam" id="PF00561">
    <property type="entry name" value="Abhydrolase_1"/>
    <property type="match status" value="1"/>
</dbReference>
<dbReference type="InterPro" id="IPR000073">
    <property type="entry name" value="AB_hydrolase_1"/>
</dbReference>
<dbReference type="PANTHER" id="PTHR43329">
    <property type="entry name" value="EPOXIDE HYDROLASE"/>
    <property type="match status" value="1"/>
</dbReference>
<dbReference type="SUPFAM" id="SSF53474">
    <property type="entry name" value="alpha/beta-Hydrolases"/>
    <property type="match status" value="1"/>
</dbReference>
<evidence type="ECO:0000256" key="1">
    <source>
        <dbReference type="ARBA" id="ARBA00022801"/>
    </source>
</evidence>
<organism evidence="3 4">
    <name type="scientific">Nocardioides endophyticus</name>
    <dbReference type="NCBI Taxonomy" id="1353775"/>
    <lineage>
        <taxon>Bacteria</taxon>
        <taxon>Bacillati</taxon>
        <taxon>Actinomycetota</taxon>
        <taxon>Actinomycetes</taxon>
        <taxon>Propionibacteriales</taxon>
        <taxon>Nocardioidaceae</taxon>
        <taxon>Nocardioides</taxon>
    </lineage>
</organism>
<dbReference type="InterPro" id="IPR000639">
    <property type="entry name" value="Epox_hydrolase-like"/>
</dbReference>
<dbReference type="Gene3D" id="3.40.50.1820">
    <property type="entry name" value="alpha/beta hydrolase"/>
    <property type="match status" value="1"/>
</dbReference>
<name>A0ABP8YGT8_9ACTN</name>
<accession>A0ABP8YGT8</accession>
<proteinExistence type="predicted"/>
<dbReference type="Proteomes" id="UP001499882">
    <property type="component" value="Unassembled WGS sequence"/>
</dbReference>
<evidence type="ECO:0000313" key="4">
    <source>
        <dbReference type="Proteomes" id="UP001499882"/>
    </source>
</evidence>
<dbReference type="GO" id="GO:0016787">
    <property type="term" value="F:hydrolase activity"/>
    <property type="evidence" value="ECO:0007669"/>
    <property type="project" value="UniProtKB-KW"/>
</dbReference>
<dbReference type="PRINTS" id="PR00111">
    <property type="entry name" value="ABHYDROLASE"/>
</dbReference>